<organism evidence="1 2">
    <name type="scientific">Rugosimonospora acidiphila</name>
    <dbReference type="NCBI Taxonomy" id="556531"/>
    <lineage>
        <taxon>Bacteria</taxon>
        <taxon>Bacillati</taxon>
        <taxon>Actinomycetota</taxon>
        <taxon>Actinomycetes</taxon>
        <taxon>Micromonosporales</taxon>
        <taxon>Micromonosporaceae</taxon>
        <taxon>Rugosimonospora</taxon>
    </lineage>
</organism>
<sequence length="220" mass="23592">MTGAGGLAAVLFDMDGTLVDSEKVWDVGLTELAQRYGGRLSAPARARMVGTSMVESMTILHNDIGQPWRDPQESIQWLEARVKELFIDGLVFRPGAAELLAELYTAGVPMALVTATRRHLVDVALETIGRRHFAAVVCGDEVDETKPHPMPYLTAARLLGVDVRRCVAIEDSPTGVASARAARAVVLAVPCEVDLSAVDGVTLADSLAEVDLAYLRRLVG</sequence>
<protein>
    <submittedName>
        <fullName evidence="1">HAD family hydrolase</fullName>
    </submittedName>
</protein>
<dbReference type="SFLD" id="SFLDS00003">
    <property type="entry name" value="Haloacid_Dehalogenase"/>
    <property type="match status" value="1"/>
</dbReference>
<evidence type="ECO:0000313" key="2">
    <source>
        <dbReference type="Proteomes" id="UP001501570"/>
    </source>
</evidence>
<dbReference type="NCBIfam" id="TIGR01509">
    <property type="entry name" value="HAD-SF-IA-v3"/>
    <property type="match status" value="1"/>
</dbReference>
<keyword evidence="2" id="KW-1185">Reference proteome</keyword>
<dbReference type="RefSeq" id="WP_345627340.1">
    <property type="nucleotide sequence ID" value="NZ_BAABJQ010000003.1"/>
</dbReference>
<dbReference type="PANTHER" id="PTHR18901:SF38">
    <property type="entry name" value="PSEUDOURIDINE-5'-PHOSPHATASE"/>
    <property type="match status" value="1"/>
</dbReference>
<dbReference type="Pfam" id="PF00702">
    <property type="entry name" value="Hydrolase"/>
    <property type="match status" value="1"/>
</dbReference>
<dbReference type="GO" id="GO:0016787">
    <property type="term" value="F:hydrolase activity"/>
    <property type="evidence" value="ECO:0007669"/>
    <property type="project" value="UniProtKB-KW"/>
</dbReference>
<dbReference type="PRINTS" id="PR00413">
    <property type="entry name" value="HADHALOGNASE"/>
</dbReference>
<accession>A0ABP9RN24</accession>
<gene>
    <name evidence="1" type="ORF">GCM10023322_15120</name>
</gene>
<dbReference type="InterPro" id="IPR023198">
    <property type="entry name" value="PGP-like_dom2"/>
</dbReference>
<proteinExistence type="predicted"/>
<dbReference type="Gene3D" id="3.40.50.1000">
    <property type="entry name" value="HAD superfamily/HAD-like"/>
    <property type="match status" value="1"/>
</dbReference>
<dbReference type="SFLD" id="SFLDG01129">
    <property type="entry name" value="C1.5:_HAD__Beta-PGM__Phosphata"/>
    <property type="match status" value="1"/>
</dbReference>
<dbReference type="InterPro" id="IPR006439">
    <property type="entry name" value="HAD-SF_hydro_IA"/>
</dbReference>
<name>A0ABP9RN24_9ACTN</name>
<reference evidence="2" key="1">
    <citation type="journal article" date="2019" name="Int. J. Syst. Evol. Microbiol.">
        <title>The Global Catalogue of Microorganisms (GCM) 10K type strain sequencing project: providing services to taxonomists for standard genome sequencing and annotation.</title>
        <authorList>
            <consortium name="The Broad Institute Genomics Platform"/>
            <consortium name="The Broad Institute Genome Sequencing Center for Infectious Disease"/>
            <person name="Wu L."/>
            <person name="Ma J."/>
        </authorList>
    </citation>
    <scope>NUCLEOTIDE SEQUENCE [LARGE SCALE GENOMIC DNA]</scope>
    <source>
        <strain evidence="2">JCM 18304</strain>
    </source>
</reference>
<evidence type="ECO:0000313" key="1">
    <source>
        <dbReference type="EMBL" id="GAA5181141.1"/>
    </source>
</evidence>
<dbReference type="InterPro" id="IPR036412">
    <property type="entry name" value="HAD-like_sf"/>
</dbReference>
<comment type="caution">
    <text evidence="1">The sequence shown here is derived from an EMBL/GenBank/DDBJ whole genome shotgun (WGS) entry which is preliminary data.</text>
</comment>
<keyword evidence="1" id="KW-0378">Hydrolase</keyword>
<dbReference type="EMBL" id="BAABJQ010000003">
    <property type="protein sequence ID" value="GAA5181141.1"/>
    <property type="molecule type" value="Genomic_DNA"/>
</dbReference>
<dbReference type="CDD" id="cd07505">
    <property type="entry name" value="HAD_BPGM-like"/>
    <property type="match status" value="1"/>
</dbReference>
<dbReference type="InterPro" id="IPR023214">
    <property type="entry name" value="HAD_sf"/>
</dbReference>
<dbReference type="PANTHER" id="PTHR18901">
    <property type="entry name" value="2-DEOXYGLUCOSE-6-PHOSPHATE PHOSPHATASE 2"/>
    <property type="match status" value="1"/>
</dbReference>
<dbReference type="Gene3D" id="1.10.150.240">
    <property type="entry name" value="Putative phosphatase, domain 2"/>
    <property type="match status" value="1"/>
</dbReference>
<dbReference type="SUPFAM" id="SSF56784">
    <property type="entry name" value="HAD-like"/>
    <property type="match status" value="1"/>
</dbReference>
<dbReference type="Proteomes" id="UP001501570">
    <property type="component" value="Unassembled WGS sequence"/>
</dbReference>